<gene>
    <name evidence="2" type="ORF">EWV75_06385</name>
</gene>
<dbReference type="InterPro" id="IPR029063">
    <property type="entry name" value="SAM-dependent_MTases_sf"/>
</dbReference>
<name>A0A552JST6_9CHRO</name>
<accession>A0A552JST6</accession>
<dbReference type="Pfam" id="PF13649">
    <property type="entry name" value="Methyltransf_25"/>
    <property type="match status" value="1"/>
</dbReference>
<dbReference type="AlphaFoldDB" id="A0A552JST6"/>
<comment type="caution">
    <text evidence="2">The sequence shown here is derived from an EMBL/GenBank/DDBJ whole genome shotgun (WGS) entry which is preliminary data.</text>
</comment>
<protein>
    <submittedName>
        <fullName evidence="2">Class I SAM-dependent methyltransferase</fullName>
    </submittedName>
</protein>
<dbReference type="EMBL" id="SFAT01000069">
    <property type="protein sequence ID" value="TRU98705.1"/>
    <property type="molecule type" value="Genomic_DNA"/>
</dbReference>
<dbReference type="GO" id="GO:0008168">
    <property type="term" value="F:methyltransferase activity"/>
    <property type="evidence" value="ECO:0007669"/>
    <property type="project" value="UniProtKB-KW"/>
</dbReference>
<reference evidence="2 3" key="1">
    <citation type="submission" date="2019-01" db="EMBL/GenBank/DDBJ databases">
        <title>Coherence of Microcystis species and biogeography revealed through population genomics.</title>
        <authorList>
            <person name="Perez-Carrascal O.M."/>
            <person name="Terrat Y."/>
            <person name="Giani A."/>
            <person name="Fortin N."/>
            <person name="Tromas N."/>
            <person name="Shapiro B.J."/>
        </authorList>
    </citation>
    <scope>NUCLEOTIDE SEQUENCE [LARGE SCALE GENOMIC DNA]</scope>
    <source>
        <strain evidence="2">Mw_QC_S_20081001_S30D</strain>
    </source>
</reference>
<dbReference type="Gene3D" id="3.40.50.150">
    <property type="entry name" value="Vaccinia Virus protein VP39"/>
    <property type="match status" value="1"/>
</dbReference>
<evidence type="ECO:0000313" key="3">
    <source>
        <dbReference type="Proteomes" id="UP000320523"/>
    </source>
</evidence>
<evidence type="ECO:0000259" key="1">
    <source>
        <dbReference type="Pfam" id="PF13649"/>
    </source>
</evidence>
<dbReference type="GO" id="GO:0032259">
    <property type="term" value="P:methylation"/>
    <property type="evidence" value="ECO:0007669"/>
    <property type="project" value="UniProtKB-KW"/>
</dbReference>
<sequence>MNNYQQQQKDLHNYDGYYKYKQQVATTYEESRQIEIHWQREDKFIEQYVQKREISKILDLPVGTGRFLNHYDGVGEIIGVDISEDMLTEANKKVETLSFKDNVSLEKGDVLNLHFNDHKFDCVIVFRLFHLMPEESIAKAIKELCRVSSQDVVVQSYVTLGKFRRLLGKITNKFTGTKIVPQNTNNSTPWSHIQAYQHSQKFIVSEFAKHNYFPTLSQLLDIYENSEVRATVFSKKD</sequence>
<proteinExistence type="predicted"/>
<organism evidence="2 3">
    <name type="scientific">Microcystis wesenbergii Mw_QC_S_20081001_S30D</name>
    <dbReference type="NCBI Taxonomy" id="2486245"/>
    <lineage>
        <taxon>Bacteria</taxon>
        <taxon>Bacillati</taxon>
        <taxon>Cyanobacteriota</taxon>
        <taxon>Cyanophyceae</taxon>
        <taxon>Oscillatoriophycideae</taxon>
        <taxon>Chroococcales</taxon>
        <taxon>Microcystaceae</taxon>
        <taxon>Microcystis</taxon>
    </lineage>
</organism>
<dbReference type="Proteomes" id="UP000320523">
    <property type="component" value="Unassembled WGS sequence"/>
</dbReference>
<keyword evidence="2" id="KW-0808">Transferase</keyword>
<dbReference type="PANTHER" id="PTHR43591">
    <property type="entry name" value="METHYLTRANSFERASE"/>
    <property type="match status" value="1"/>
</dbReference>
<dbReference type="InterPro" id="IPR041698">
    <property type="entry name" value="Methyltransf_25"/>
</dbReference>
<keyword evidence="2" id="KW-0489">Methyltransferase</keyword>
<dbReference type="SUPFAM" id="SSF53335">
    <property type="entry name" value="S-adenosyl-L-methionine-dependent methyltransferases"/>
    <property type="match status" value="1"/>
</dbReference>
<feature type="domain" description="Methyltransferase" evidence="1">
    <location>
        <begin position="57"/>
        <end position="147"/>
    </location>
</feature>
<evidence type="ECO:0000313" key="2">
    <source>
        <dbReference type="EMBL" id="TRU98705.1"/>
    </source>
</evidence>
<dbReference type="CDD" id="cd02440">
    <property type="entry name" value="AdoMet_MTases"/>
    <property type="match status" value="1"/>
</dbReference>